<comment type="subcellular location">
    <subcellularLocation>
        <location evidence="1">Cell outer membrane</location>
        <topology evidence="1">Multi-pass membrane protein</topology>
    </subcellularLocation>
</comment>
<feature type="site" description="Critical for activity" evidence="3">
    <location>
        <position position="153"/>
    </location>
</feature>
<dbReference type="eggNOG" id="COG3637">
    <property type="taxonomic scope" value="Bacteria"/>
</dbReference>
<evidence type="ECO:0000256" key="4">
    <source>
        <dbReference type="SAM" id="SignalP"/>
    </source>
</evidence>
<sequence length="174" mass="19524">MKNTLLITLLLISALIPAYANHGYAIDFIRGEGSVNGVKLAYQYNIDQPLDISWPLTLTMETSANFWEYGEENKYDSNVVIALSPIVRLPIGTAFNKPIELELGIGVSLLDDTQFAGKDVSTHYQFEDRIGFSTTFGKSNEYRVSLRYLHYSNAGFKKPNPGLDFLSLSFSQRL</sequence>
<dbReference type="GO" id="GO:0050528">
    <property type="term" value="F:acyloxyacyl hydrolase activity"/>
    <property type="evidence" value="ECO:0007669"/>
    <property type="project" value="UniProtKB-EC"/>
</dbReference>
<feature type="signal peptide" evidence="4">
    <location>
        <begin position="1"/>
        <end position="20"/>
    </location>
</feature>
<feature type="chain" id="PRO_5001708564" description="Lipid A deacylase" evidence="4">
    <location>
        <begin position="21"/>
        <end position="174"/>
    </location>
</feature>
<proteinExistence type="inferred from homology"/>
<accession>A0A075NZ44</accession>
<dbReference type="InterPro" id="IPR018550">
    <property type="entry name" value="Lipid-A_deacylase-rel"/>
</dbReference>
<feature type="active site" description="Charge relay system" evidence="2">
    <location>
        <position position="164"/>
    </location>
</feature>
<keyword evidence="4" id="KW-0732">Signal</keyword>
<feature type="active site" description="Charge relay system" evidence="2">
    <location>
        <position position="152"/>
    </location>
</feature>
<evidence type="ECO:0000256" key="1">
    <source>
        <dbReference type="PIRNR" id="PIRNR029681"/>
    </source>
</evidence>
<evidence type="ECO:0000256" key="3">
    <source>
        <dbReference type="PIRSR" id="PIRSR029681-2"/>
    </source>
</evidence>
<name>A0A075NZ44_9ALTE</name>
<protein>
    <recommendedName>
        <fullName evidence="1">Lipid A deacylase</fullName>
        <ecNumber evidence="1">3.1.1.77</ecNumber>
    </recommendedName>
    <alternativeName>
        <fullName evidence="1">LPS 3-O-deacylase</fullName>
    </alternativeName>
    <alternativeName>
        <fullName evidence="1">Outer membrane enzyme</fullName>
    </alternativeName>
</protein>
<dbReference type="AlphaFoldDB" id="A0A075NZ44"/>
<keyword evidence="1" id="KW-0998">Cell outer membrane</keyword>
<keyword evidence="1" id="KW-0378">Hydrolase</keyword>
<evidence type="ECO:0000256" key="2">
    <source>
        <dbReference type="PIRSR" id="PIRSR029681-1"/>
    </source>
</evidence>
<dbReference type="KEGG" id="aal:EP13_03560"/>
<gene>
    <name evidence="5" type="ORF">EP13_03560</name>
</gene>
<keyword evidence="6" id="KW-1185">Reference proteome</keyword>
<dbReference type="EMBL" id="CP008849">
    <property type="protein sequence ID" value="AIF97850.1"/>
    <property type="molecule type" value="Genomic_DNA"/>
</dbReference>
<organism evidence="5 6">
    <name type="scientific">Alteromonas australica</name>
    <dbReference type="NCBI Taxonomy" id="589873"/>
    <lineage>
        <taxon>Bacteria</taxon>
        <taxon>Pseudomonadati</taxon>
        <taxon>Pseudomonadota</taxon>
        <taxon>Gammaproteobacteria</taxon>
        <taxon>Alteromonadales</taxon>
        <taxon>Alteromonadaceae</taxon>
        <taxon>Alteromonas/Salinimonas group</taxon>
        <taxon>Alteromonas</taxon>
    </lineage>
</organism>
<evidence type="ECO:0000313" key="5">
    <source>
        <dbReference type="EMBL" id="AIF97850.1"/>
    </source>
</evidence>
<comment type="function">
    <text evidence="1">Has lipid A 3-O-deacylase activity. Hydrolyzes the ester bond at the 3 position of lipid A, a bioactive component of lipopolysaccharide (LPS), thereby releasing the primary fatty acyl moiety.</text>
</comment>
<dbReference type="RefSeq" id="WP_044056049.1">
    <property type="nucleotide sequence ID" value="NZ_CBCSKJ010000001.1"/>
</dbReference>
<dbReference type="Pfam" id="PF09411">
    <property type="entry name" value="PagL"/>
    <property type="match status" value="1"/>
</dbReference>
<dbReference type="PIRSF" id="PIRSF029681">
    <property type="entry name" value="PagL"/>
    <property type="match status" value="1"/>
</dbReference>
<comment type="similarity">
    <text evidence="1">Belongs to the PagL family.</text>
</comment>
<comment type="subunit">
    <text evidence="1">Homodimer.</text>
</comment>
<comment type="catalytic activity">
    <reaction evidence="1">
        <text>a 3-(acyloxy)acyl derivative of bacterial toxin + H2O = a 3-hydroxyacyl derivative of bacterial toxin + a fatty acid + H(+)</text>
        <dbReference type="Rhea" id="RHEA:12032"/>
        <dbReference type="ChEBI" id="CHEBI:15377"/>
        <dbReference type="ChEBI" id="CHEBI:15378"/>
        <dbReference type="ChEBI" id="CHEBI:28868"/>
        <dbReference type="ChEBI" id="CHEBI:136853"/>
        <dbReference type="ChEBI" id="CHEBI:140675"/>
        <dbReference type="EC" id="3.1.1.77"/>
    </reaction>
</comment>
<keyword evidence="1" id="KW-0472">Membrane</keyword>
<evidence type="ECO:0000313" key="6">
    <source>
        <dbReference type="Proteomes" id="UP000056090"/>
    </source>
</evidence>
<feature type="active site" description="Charge relay system" evidence="2">
    <location>
        <position position="150"/>
    </location>
</feature>
<dbReference type="GO" id="GO:0009279">
    <property type="term" value="C:cell outer membrane"/>
    <property type="evidence" value="ECO:0007669"/>
    <property type="project" value="UniProtKB-SubCell"/>
</dbReference>
<dbReference type="Gene3D" id="2.40.160.20">
    <property type="match status" value="1"/>
</dbReference>
<dbReference type="GeneID" id="78254016"/>
<reference evidence="5 6" key="1">
    <citation type="submission" date="2014-06" db="EMBL/GenBank/DDBJ databases">
        <title>Genomes of Alteromonas australica, a world apart.</title>
        <authorList>
            <person name="Gonzaga A."/>
            <person name="Lopez-Perez M."/>
            <person name="Rodriguez-Valera F."/>
        </authorList>
    </citation>
    <scope>NUCLEOTIDE SEQUENCE [LARGE SCALE GENOMIC DNA]</scope>
    <source>
        <strain evidence="5 6">H 17</strain>
    </source>
</reference>
<dbReference type="Proteomes" id="UP000056090">
    <property type="component" value="Chromosome"/>
</dbReference>
<dbReference type="EC" id="3.1.1.77" evidence="1"/>